<keyword evidence="2" id="KW-1185">Reference proteome</keyword>
<reference evidence="1 2" key="1">
    <citation type="submission" date="2010-07" db="EMBL/GenBank/DDBJ databases">
        <authorList>
            <person name="Muzny D."/>
            <person name="Qin X."/>
            <person name="Deng J."/>
            <person name="Jiang H."/>
            <person name="Liu Y."/>
            <person name="Qu J."/>
            <person name="Song X.-Z."/>
            <person name="Zhang L."/>
            <person name="Thornton R."/>
            <person name="Coyle M."/>
            <person name="Francisco L."/>
            <person name="Jackson L."/>
            <person name="Javaid M."/>
            <person name="Korchina V."/>
            <person name="Kovar C."/>
            <person name="Mata R."/>
            <person name="Mathew T."/>
            <person name="Ngo R."/>
            <person name="Nguyen L."/>
            <person name="Nguyen N."/>
            <person name="Okwuonu G."/>
            <person name="Ongeri F."/>
            <person name="Pham C."/>
            <person name="Simmons D."/>
            <person name="Wilczek-Boney K."/>
            <person name="Hale W."/>
            <person name="Jakkamsetti A."/>
            <person name="Pham P."/>
            <person name="Ruth R."/>
            <person name="San Lucas F."/>
            <person name="Warren J."/>
            <person name="Zhang J."/>
            <person name="Zhao Z."/>
            <person name="Zhou C."/>
            <person name="Zhu D."/>
            <person name="Lee S."/>
            <person name="Bess C."/>
            <person name="Blankenburg K."/>
            <person name="Forbes L."/>
            <person name="Fu Q."/>
            <person name="Gubbala S."/>
            <person name="Hirani K."/>
            <person name="Jayaseelan J.C."/>
            <person name="Lara F."/>
            <person name="Munidasa M."/>
            <person name="Palculict T."/>
            <person name="Patil S."/>
            <person name="Pu L.-L."/>
            <person name="Saada N."/>
            <person name="Tang L."/>
            <person name="Weissenberger G."/>
            <person name="Zhu Y."/>
            <person name="Hemphill L."/>
            <person name="Shang Y."/>
            <person name="Youmans B."/>
            <person name="Ayvaz T."/>
            <person name="Ross M."/>
            <person name="Santibanez J."/>
            <person name="Aqrawi P."/>
            <person name="Gross S."/>
            <person name="Joshi V."/>
            <person name="Fowler G."/>
            <person name="Nazareth L."/>
            <person name="Reid J."/>
            <person name="Worley K."/>
            <person name="Petrosino J."/>
            <person name="Highlander S."/>
            <person name="Gibbs R."/>
        </authorList>
    </citation>
    <scope>NUCLEOTIDE SEQUENCE [LARGE SCALE GENOMIC DNA]</scope>
    <source>
        <strain evidence="1 2">ATCC BAA-1640</strain>
    </source>
</reference>
<sequence length="77" mass="8768">MENFSRIKKSLPKPPNARWVEGARLAVEFCKSNFAMLVFFGTLCIRPATKSKISARALTREETASLEEKTAGFFERR</sequence>
<dbReference type="AlphaFoldDB" id="E0NJL9"/>
<dbReference type="HOGENOM" id="CLU_2634955_0_0_9"/>
<proteinExistence type="predicted"/>
<organism evidence="1 2">
    <name type="scientific">Peptoniphilus duerdenii ATCC BAA-1640</name>
    <dbReference type="NCBI Taxonomy" id="862517"/>
    <lineage>
        <taxon>Bacteria</taxon>
        <taxon>Bacillati</taxon>
        <taxon>Bacillota</taxon>
        <taxon>Tissierellia</taxon>
        <taxon>Tissierellales</taxon>
        <taxon>Peptoniphilaceae</taxon>
        <taxon>Peptoniphilus</taxon>
    </lineage>
</organism>
<comment type="caution">
    <text evidence="1">The sequence shown here is derived from an EMBL/GenBank/DDBJ whole genome shotgun (WGS) entry which is preliminary data.</text>
</comment>
<dbReference type="Proteomes" id="UP000003280">
    <property type="component" value="Unassembled WGS sequence"/>
</dbReference>
<evidence type="ECO:0000313" key="1">
    <source>
        <dbReference type="EMBL" id="EFM26039.1"/>
    </source>
</evidence>
<name>E0NJL9_9FIRM</name>
<dbReference type="EMBL" id="AEEH01000018">
    <property type="protein sequence ID" value="EFM26039.1"/>
    <property type="molecule type" value="Genomic_DNA"/>
</dbReference>
<gene>
    <name evidence="1" type="ORF">HMPREF9225_0358</name>
</gene>
<protein>
    <submittedName>
        <fullName evidence="1">Uncharacterized protein</fullName>
    </submittedName>
</protein>
<evidence type="ECO:0000313" key="2">
    <source>
        <dbReference type="Proteomes" id="UP000003280"/>
    </source>
</evidence>
<accession>E0NJL9</accession>